<feature type="compositionally biased region" description="Basic and acidic residues" evidence="1">
    <location>
        <begin position="9"/>
        <end position="21"/>
    </location>
</feature>
<sequence>MAIGACSRLGEEREAGDELERRTCTLAVGSPWMDSLARGTRSHRRRHHPEPPPTERSEIQASLRRLEQERAHPVAHGAGVAYEDGSGSGLGDVRHSWFMEP</sequence>
<organism evidence="2">
    <name type="scientific">Arundo donax</name>
    <name type="common">Giant reed</name>
    <name type="synonym">Donax arundinaceus</name>
    <dbReference type="NCBI Taxonomy" id="35708"/>
    <lineage>
        <taxon>Eukaryota</taxon>
        <taxon>Viridiplantae</taxon>
        <taxon>Streptophyta</taxon>
        <taxon>Embryophyta</taxon>
        <taxon>Tracheophyta</taxon>
        <taxon>Spermatophyta</taxon>
        <taxon>Magnoliopsida</taxon>
        <taxon>Liliopsida</taxon>
        <taxon>Poales</taxon>
        <taxon>Poaceae</taxon>
        <taxon>PACMAD clade</taxon>
        <taxon>Arundinoideae</taxon>
        <taxon>Arundineae</taxon>
        <taxon>Arundo</taxon>
    </lineage>
</organism>
<feature type="region of interest" description="Disordered" evidence="1">
    <location>
        <begin position="33"/>
        <end position="59"/>
    </location>
</feature>
<dbReference type="EMBL" id="GBRH01279864">
    <property type="protein sequence ID" value="JAD18031.1"/>
    <property type="molecule type" value="Transcribed_RNA"/>
</dbReference>
<feature type="region of interest" description="Disordered" evidence="1">
    <location>
        <begin position="1"/>
        <end position="21"/>
    </location>
</feature>
<name>A0A0A8XVZ1_ARUDO</name>
<reference evidence="2" key="1">
    <citation type="submission" date="2014-09" db="EMBL/GenBank/DDBJ databases">
        <authorList>
            <person name="Magalhaes I.L.F."/>
            <person name="Oliveira U."/>
            <person name="Santos F.R."/>
            <person name="Vidigal T.H.D.A."/>
            <person name="Brescovit A.D."/>
            <person name="Santos A.J."/>
        </authorList>
    </citation>
    <scope>NUCLEOTIDE SEQUENCE</scope>
    <source>
        <tissue evidence="2">Shoot tissue taken approximately 20 cm above the soil surface</tissue>
    </source>
</reference>
<feature type="compositionally biased region" description="Basic and acidic residues" evidence="1">
    <location>
        <begin position="49"/>
        <end position="59"/>
    </location>
</feature>
<protein>
    <submittedName>
        <fullName evidence="2">Uncharacterized protein</fullName>
    </submittedName>
</protein>
<proteinExistence type="predicted"/>
<accession>A0A0A8XVZ1</accession>
<evidence type="ECO:0000313" key="2">
    <source>
        <dbReference type="EMBL" id="JAD18031.1"/>
    </source>
</evidence>
<reference evidence="2" key="2">
    <citation type="journal article" date="2015" name="Data Brief">
        <title>Shoot transcriptome of the giant reed, Arundo donax.</title>
        <authorList>
            <person name="Barrero R.A."/>
            <person name="Guerrero F.D."/>
            <person name="Moolhuijzen P."/>
            <person name="Goolsby J.A."/>
            <person name="Tidwell J."/>
            <person name="Bellgard S.E."/>
            <person name="Bellgard M.I."/>
        </authorList>
    </citation>
    <scope>NUCLEOTIDE SEQUENCE</scope>
    <source>
        <tissue evidence="2">Shoot tissue taken approximately 20 cm above the soil surface</tissue>
    </source>
</reference>
<evidence type="ECO:0000256" key="1">
    <source>
        <dbReference type="SAM" id="MobiDB-lite"/>
    </source>
</evidence>
<dbReference type="AlphaFoldDB" id="A0A0A8XVZ1"/>